<dbReference type="Proteomes" id="UP001596110">
    <property type="component" value="Unassembled WGS sequence"/>
</dbReference>
<dbReference type="PROSITE" id="PS00041">
    <property type="entry name" value="HTH_ARAC_FAMILY_1"/>
    <property type="match status" value="1"/>
</dbReference>
<keyword evidence="2" id="KW-0378">Hydrolase</keyword>
<evidence type="ECO:0000256" key="1">
    <source>
        <dbReference type="ARBA" id="ARBA00008875"/>
    </source>
</evidence>
<dbReference type="Gene3D" id="2.60.40.1500">
    <property type="entry name" value="Glycosyl hydrolase domain, family 39"/>
    <property type="match status" value="1"/>
</dbReference>
<dbReference type="InterPro" id="IPR018062">
    <property type="entry name" value="HTH_AraC-typ_CS"/>
</dbReference>
<reference evidence="9" key="1">
    <citation type="journal article" date="2019" name="Int. J. Syst. Evol. Microbiol.">
        <title>The Global Catalogue of Microorganisms (GCM) 10K type strain sequencing project: providing services to taxonomists for standard genome sequencing and annotation.</title>
        <authorList>
            <consortium name="The Broad Institute Genomics Platform"/>
            <consortium name="The Broad Institute Genome Sequencing Center for Infectious Disease"/>
            <person name="Wu L."/>
            <person name="Ma J."/>
        </authorList>
    </citation>
    <scope>NUCLEOTIDE SEQUENCE [LARGE SCALE GENOMIC DNA]</scope>
    <source>
        <strain evidence="9">DT43</strain>
    </source>
</reference>
<comment type="similarity">
    <text evidence="1">Belongs to the glycosyl hydrolase 39 family.</text>
</comment>
<dbReference type="PANTHER" id="PTHR43280:SF2">
    <property type="entry name" value="HTH-TYPE TRANSCRIPTIONAL REGULATOR EXSA"/>
    <property type="match status" value="1"/>
</dbReference>
<dbReference type="SMART" id="SM00342">
    <property type="entry name" value="HTH_ARAC"/>
    <property type="match status" value="1"/>
</dbReference>
<sequence length="804" mass="92997">MDLLNPWGHIVISSLRKNEQYQFYDNKIRIVYSLRGSVCIRQDDHEIVLGNNDFFIITKAQRYDISQTVGKVFCFTIDYVRNSLSPTESLFKGDSITKVRSADFEVTQSLKHLLLLKSQADTVSINQLYREYFTLLTILEKYYAFSVTLSKNAQGRNRIEEIKNYIDVNFEKELTLTNLAQRIFVSEQYLSKIFKEEIGIGVSEYIIKRRLEKVRRYLTETELPITDIAFESGFSNINSFNRLFKKYQGVTPSVYRNETKQSVIINSSPKEVVEEDFTDVQQYLSDGFSTSQQKKILVSTEGGRKLDTDKLLINLGFAEDLLHRSYIKSVKPISQYARFKYGRIWGIIDQSILKDVDGEFDFTKIDDILQAILDLGLKPFLDLGLKGKTVHGANRQILSHTALKLPTQEMEDLLRRYEALIDHCIEKFGVEEVSGWCIEFWKPEKSVLDFLKSEQLTTFNYKGNKIDLATYQGYLTYFEQCYKRIKILLPNIKVGGCGLNVSVETEILETFLKEWSQREIHPDFLSLSIFPIDMTKDIMKLPRMRISADTDYTLQSVFSVKRLLEKLNFATLLYVTEFNVTINSRDIINDTCFKGPYILKNTLPVLDEIDLLGYWQLSDFSSSATDVAKQEFFGGSGLITKNGIPKPAFFAFDFLGHLGDVVLHQSDGLMITKSSTKLFILSYHYSHLNGRYYYEDDHVFDRYNALEMFEADGKSQIEITLKGLLEGRQYQIKQRKMGINDGALIHQANNFSSSIRYREDEINYMRYRCIPTLSRDIQETIGDSLTVSLELNPHDMIFMEITLD</sequence>
<comment type="caution">
    <text evidence="8">The sequence shown here is derived from an EMBL/GenBank/DDBJ whole genome shotgun (WGS) entry which is preliminary data.</text>
</comment>
<dbReference type="Gene3D" id="3.20.20.80">
    <property type="entry name" value="Glycosidases"/>
    <property type="match status" value="1"/>
</dbReference>
<dbReference type="Pfam" id="PF12833">
    <property type="entry name" value="HTH_18"/>
    <property type="match status" value="1"/>
</dbReference>
<evidence type="ECO:0000256" key="6">
    <source>
        <dbReference type="ARBA" id="ARBA00023295"/>
    </source>
</evidence>
<dbReference type="RefSeq" id="WP_156806024.1">
    <property type="nucleotide sequence ID" value="NZ_JBHSOJ010000023.1"/>
</dbReference>
<evidence type="ECO:0000256" key="3">
    <source>
        <dbReference type="ARBA" id="ARBA00023015"/>
    </source>
</evidence>
<evidence type="ECO:0000313" key="8">
    <source>
        <dbReference type="EMBL" id="MFC5631647.1"/>
    </source>
</evidence>
<name>A0ABW0UDK9_9STRE</name>
<dbReference type="PANTHER" id="PTHR43280">
    <property type="entry name" value="ARAC-FAMILY TRANSCRIPTIONAL REGULATOR"/>
    <property type="match status" value="1"/>
</dbReference>
<evidence type="ECO:0000256" key="5">
    <source>
        <dbReference type="ARBA" id="ARBA00023163"/>
    </source>
</evidence>
<dbReference type="EMBL" id="JBHSOJ010000023">
    <property type="protein sequence ID" value="MFC5631647.1"/>
    <property type="molecule type" value="Genomic_DNA"/>
</dbReference>
<dbReference type="InterPro" id="IPR009057">
    <property type="entry name" value="Homeodomain-like_sf"/>
</dbReference>
<feature type="domain" description="HTH araC/xylS-type" evidence="7">
    <location>
        <begin position="160"/>
        <end position="258"/>
    </location>
</feature>
<keyword evidence="4" id="KW-0238">DNA-binding</keyword>
<gene>
    <name evidence="8" type="ORF">ACFPQ3_08750</name>
</gene>
<keyword evidence="5" id="KW-0804">Transcription</keyword>
<dbReference type="InterPro" id="IPR049166">
    <property type="entry name" value="GH39_cat"/>
</dbReference>
<evidence type="ECO:0000259" key="7">
    <source>
        <dbReference type="PROSITE" id="PS01124"/>
    </source>
</evidence>
<dbReference type="InterPro" id="IPR017853">
    <property type="entry name" value="GH"/>
</dbReference>
<organism evidence="8 9">
    <name type="scientific">Streptococcus caledonicus</name>
    <dbReference type="NCBI Taxonomy" id="2614158"/>
    <lineage>
        <taxon>Bacteria</taxon>
        <taxon>Bacillati</taxon>
        <taxon>Bacillota</taxon>
        <taxon>Bacilli</taxon>
        <taxon>Lactobacillales</taxon>
        <taxon>Streptococcaceae</taxon>
        <taxon>Streptococcus</taxon>
    </lineage>
</organism>
<dbReference type="PROSITE" id="PS01124">
    <property type="entry name" value="HTH_ARAC_FAMILY_2"/>
    <property type="match status" value="1"/>
</dbReference>
<dbReference type="PRINTS" id="PR00032">
    <property type="entry name" value="HTHARAC"/>
</dbReference>
<evidence type="ECO:0000313" key="9">
    <source>
        <dbReference type="Proteomes" id="UP001596110"/>
    </source>
</evidence>
<dbReference type="Pfam" id="PF01229">
    <property type="entry name" value="Glyco_hydro_39"/>
    <property type="match status" value="1"/>
</dbReference>
<accession>A0ABW0UDK9</accession>
<evidence type="ECO:0000256" key="4">
    <source>
        <dbReference type="ARBA" id="ARBA00023125"/>
    </source>
</evidence>
<keyword evidence="6" id="KW-0326">Glycosidase</keyword>
<proteinExistence type="inferred from homology"/>
<keyword evidence="9" id="KW-1185">Reference proteome</keyword>
<evidence type="ECO:0000256" key="2">
    <source>
        <dbReference type="ARBA" id="ARBA00022801"/>
    </source>
</evidence>
<dbReference type="Gene3D" id="1.10.10.60">
    <property type="entry name" value="Homeodomain-like"/>
    <property type="match status" value="2"/>
</dbReference>
<dbReference type="InterPro" id="IPR020449">
    <property type="entry name" value="Tscrpt_reg_AraC-type_HTH"/>
</dbReference>
<dbReference type="SUPFAM" id="SSF46689">
    <property type="entry name" value="Homeodomain-like"/>
    <property type="match status" value="2"/>
</dbReference>
<dbReference type="InterPro" id="IPR018060">
    <property type="entry name" value="HTH_AraC"/>
</dbReference>
<keyword evidence="3" id="KW-0805">Transcription regulation</keyword>
<dbReference type="SUPFAM" id="SSF51445">
    <property type="entry name" value="(Trans)glycosidases"/>
    <property type="match status" value="1"/>
</dbReference>
<protein>
    <submittedName>
        <fullName evidence="8">Helix-turn-helix domain-containing protein</fullName>
    </submittedName>
</protein>